<reference evidence="8" key="1">
    <citation type="submission" date="2018-06" db="EMBL/GenBank/DDBJ databases">
        <authorList>
            <person name="Zhirakovskaya E."/>
        </authorList>
    </citation>
    <scope>NUCLEOTIDE SEQUENCE</scope>
</reference>
<sequence length="88" mass="9499">MTLEGIIIYAILPLLTLAGIFTFIRLAQGPTLPGRAMALDLMTTIGIGMITVYAILTQQPVILDVAIVLALLAFLGTVAFAYYVERSR</sequence>
<proteinExistence type="predicted"/>
<dbReference type="GO" id="GO:0015385">
    <property type="term" value="F:sodium:proton antiporter activity"/>
    <property type="evidence" value="ECO:0007669"/>
    <property type="project" value="TreeGrafter"/>
</dbReference>
<evidence type="ECO:0000256" key="5">
    <source>
        <dbReference type="ARBA" id="ARBA00022989"/>
    </source>
</evidence>
<evidence type="ECO:0000256" key="6">
    <source>
        <dbReference type="ARBA" id="ARBA00023136"/>
    </source>
</evidence>
<evidence type="ECO:0000256" key="7">
    <source>
        <dbReference type="SAM" id="Phobius"/>
    </source>
</evidence>
<organism evidence="8">
    <name type="scientific">hydrothermal vent metagenome</name>
    <dbReference type="NCBI Taxonomy" id="652676"/>
    <lineage>
        <taxon>unclassified sequences</taxon>
        <taxon>metagenomes</taxon>
        <taxon>ecological metagenomes</taxon>
    </lineage>
</organism>
<name>A0A3B0V4N3_9ZZZZ</name>
<dbReference type="InterPro" id="IPR007208">
    <property type="entry name" value="MrpF/PhaF-like"/>
</dbReference>
<dbReference type="EMBL" id="UOEU01000289">
    <property type="protein sequence ID" value="VAW31809.1"/>
    <property type="molecule type" value="Genomic_DNA"/>
</dbReference>
<evidence type="ECO:0000313" key="8">
    <source>
        <dbReference type="EMBL" id="VAW31809.1"/>
    </source>
</evidence>
<feature type="transmembrane region" description="Helical" evidence="7">
    <location>
        <begin position="36"/>
        <end position="56"/>
    </location>
</feature>
<evidence type="ECO:0000256" key="1">
    <source>
        <dbReference type="ARBA" id="ARBA00004651"/>
    </source>
</evidence>
<keyword evidence="4 7" id="KW-0812">Transmembrane</keyword>
<dbReference type="NCBIfam" id="NF009243">
    <property type="entry name" value="PRK12599.1-2"/>
    <property type="match status" value="1"/>
</dbReference>
<dbReference type="Pfam" id="PF04066">
    <property type="entry name" value="MrpF_PhaF"/>
    <property type="match status" value="1"/>
</dbReference>
<comment type="subcellular location">
    <subcellularLocation>
        <location evidence="1">Cell membrane</location>
        <topology evidence="1">Multi-pass membrane protein</topology>
    </subcellularLocation>
</comment>
<accession>A0A3B0V4N3</accession>
<feature type="transmembrane region" description="Helical" evidence="7">
    <location>
        <begin position="62"/>
        <end position="84"/>
    </location>
</feature>
<keyword evidence="2" id="KW-0813">Transport</keyword>
<gene>
    <name evidence="8" type="ORF">MNBD_CHLOROFLEXI01-4880</name>
</gene>
<evidence type="ECO:0000256" key="4">
    <source>
        <dbReference type="ARBA" id="ARBA00022692"/>
    </source>
</evidence>
<keyword evidence="3" id="KW-1003">Cell membrane</keyword>
<evidence type="ECO:0000256" key="2">
    <source>
        <dbReference type="ARBA" id="ARBA00022448"/>
    </source>
</evidence>
<dbReference type="PANTHER" id="PTHR34702">
    <property type="entry name" value="NA(+)/H(+) ANTIPORTER SUBUNIT F1"/>
    <property type="match status" value="1"/>
</dbReference>
<dbReference type="PANTHER" id="PTHR34702:SF1">
    <property type="entry name" value="NA(+)_H(+) ANTIPORTER SUBUNIT F"/>
    <property type="match status" value="1"/>
</dbReference>
<keyword evidence="5 7" id="KW-1133">Transmembrane helix</keyword>
<feature type="transmembrane region" description="Helical" evidence="7">
    <location>
        <begin position="6"/>
        <end position="24"/>
    </location>
</feature>
<keyword evidence="6 7" id="KW-0472">Membrane</keyword>
<dbReference type="PIRSF" id="PIRSF028784">
    <property type="entry name" value="MrpF"/>
    <property type="match status" value="1"/>
</dbReference>
<protein>
    <submittedName>
        <fullName evidence="8">Na(+) H(+) antiporter subunit F</fullName>
    </submittedName>
</protein>
<dbReference type="GO" id="GO:0005886">
    <property type="term" value="C:plasma membrane"/>
    <property type="evidence" value="ECO:0007669"/>
    <property type="project" value="UniProtKB-SubCell"/>
</dbReference>
<dbReference type="AlphaFoldDB" id="A0A3B0V4N3"/>
<evidence type="ECO:0000256" key="3">
    <source>
        <dbReference type="ARBA" id="ARBA00022475"/>
    </source>
</evidence>